<organism evidence="6 7">
    <name type="scientific">Microlunatus ginsengisoli</name>
    <dbReference type="NCBI Taxonomy" id="363863"/>
    <lineage>
        <taxon>Bacteria</taxon>
        <taxon>Bacillati</taxon>
        <taxon>Actinomycetota</taxon>
        <taxon>Actinomycetes</taxon>
        <taxon>Propionibacteriales</taxon>
        <taxon>Propionibacteriaceae</taxon>
        <taxon>Microlunatus</taxon>
    </lineage>
</organism>
<dbReference type="CDD" id="cd01189">
    <property type="entry name" value="INT_ICEBs1_C_like"/>
    <property type="match status" value="1"/>
</dbReference>
<evidence type="ECO:0000313" key="6">
    <source>
        <dbReference type="EMBL" id="GAA3613007.1"/>
    </source>
</evidence>
<evidence type="ECO:0000259" key="4">
    <source>
        <dbReference type="PROSITE" id="PS51898"/>
    </source>
</evidence>
<dbReference type="Pfam" id="PF14657">
    <property type="entry name" value="Arm-DNA-bind_4"/>
    <property type="match status" value="1"/>
</dbReference>
<dbReference type="PANTHER" id="PTHR30349:SF91">
    <property type="entry name" value="INTA PROTEIN"/>
    <property type="match status" value="1"/>
</dbReference>
<proteinExistence type="predicted"/>
<protein>
    <submittedName>
        <fullName evidence="6">Site-specific integrase</fullName>
    </submittedName>
</protein>
<dbReference type="SUPFAM" id="SSF56349">
    <property type="entry name" value="DNA breaking-rejoining enzymes"/>
    <property type="match status" value="1"/>
</dbReference>
<comment type="caution">
    <text evidence="6">The sequence shown here is derived from an EMBL/GenBank/DDBJ whole genome shotgun (WGS) entry which is preliminary data.</text>
</comment>
<dbReference type="InterPro" id="IPR013762">
    <property type="entry name" value="Integrase-like_cat_sf"/>
</dbReference>
<reference evidence="7" key="1">
    <citation type="journal article" date="2019" name="Int. J. Syst. Evol. Microbiol.">
        <title>The Global Catalogue of Microorganisms (GCM) 10K type strain sequencing project: providing services to taxonomists for standard genome sequencing and annotation.</title>
        <authorList>
            <consortium name="The Broad Institute Genomics Platform"/>
            <consortium name="The Broad Institute Genome Sequencing Center for Infectious Disease"/>
            <person name="Wu L."/>
            <person name="Ma J."/>
        </authorList>
    </citation>
    <scope>NUCLEOTIDE SEQUENCE [LARGE SCALE GENOMIC DNA]</scope>
    <source>
        <strain evidence="7">JCM 16929</strain>
    </source>
</reference>
<dbReference type="InterPro" id="IPR044068">
    <property type="entry name" value="CB"/>
</dbReference>
<feature type="domain" description="Core-binding (CB)" evidence="5">
    <location>
        <begin position="80"/>
        <end position="178"/>
    </location>
</feature>
<dbReference type="InterPro" id="IPR002104">
    <property type="entry name" value="Integrase_catalytic"/>
</dbReference>
<dbReference type="PROSITE" id="PS51900">
    <property type="entry name" value="CB"/>
    <property type="match status" value="1"/>
</dbReference>
<keyword evidence="1 3" id="KW-0238">DNA-binding</keyword>
<name>A0ABP6ZKX6_9ACTN</name>
<dbReference type="PROSITE" id="PS51898">
    <property type="entry name" value="TYR_RECOMBINASE"/>
    <property type="match status" value="1"/>
</dbReference>
<feature type="domain" description="Tyr recombinase" evidence="4">
    <location>
        <begin position="206"/>
        <end position="421"/>
    </location>
</feature>
<dbReference type="EMBL" id="BAABAB010000009">
    <property type="protein sequence ID" value="GAA3613007.1"/>
    <property type="molecule type" value="Genomic_DNA"/>
</dbReference>
<dbReference type="InterPro" id="IPR050090">
    <property type="entry name" value="Tyrosine_recombinase_XerCD"/>
</dbReference>
<evidence type="ECO:0000259" key="5">
    <source>
        <dbReference type="PROSITE" id="PS51900"/>
    </source>
</evidence>
<dbReference type="PANTHER" id="PTHR30349">
    <property type="entry name" value="PHAGE INTEGRASE-RELATED"/>
    <property type="match status" value="1"/>
</dbReference>
<accession>A0ABP6ZKX6</accession>
<keyword evidence="7" id="KW-1185">Reference proteome</keyword>
<evidence type="ECO:0000313" key="7">
    <source>
        <dbReference type="Proteomes" id="UP001501490"/>
    </source>
</evidence>
<sequence>MRGSVRKRCQCRDAEGRRVKQCRKAHGSWCYVIDVGPDPQTRKRKQITRSGFRTRDDADEAMTEALAALDSGSWTNDRGIKLGEWLDDWLLDLGERKLAAKTMAGYRAHIANFWKPQLGHVRLRDLRRSHVDRALRILGRPQTTGKPKGNAGSYVEVRSAETIDSYRRTLRASLAAAVRRELITHNPAAGRIDAIPPRNVDDDDEDELGIWEPDETARFLKHVSSDRLAAMYELAAYVGLRRGELCGLRWSDIDPDGKGLRVRQTIVELSRSQARPGDLTCPVCRREHVGRHFKRPKSKAGRRWVPLAEPARQALARHKAAQREERADFGEDYLEHDLVFSAVDGDPLRPDLVTRQFNDYAGDCGLPVIRLHDLRHGACSLLISGGVPIEVVQMILGHSSPAVTRKVYAHLMKRATAGQVEAATKPFTDDAL</sequence>
<gene>
    <name evidence="6" type="ORF">GCM10022236_13490</name>
</gene>
<dbReference type="Gene3D" id="1.10.443.10">
    <property type="entry name" value="Intergrase catalytic core"/>
    <property type="match status" value="1"/>
</dbReference>
<dbReference type="Proteomes" id="UP001501490">
    <property type="component" value="Unassembled WGS sequence"/>
</dbReference>
<dbReference type="InterPro" id="IPR010998">
    <property type="entry name" value="Integrase_recombinase_N"/>
</dbReference>
<dbReference type="Gene3D" id="1.10.150.130">
    <property type="match status" value="1"/>
</dbReference>
<evidence type="ECO:0000256" key="3">
    <source>
        <dbReference type="PROSITE-ProRule" id="PRU01248"/>
    </source>
</evidence>
<evidence type="ECO:0000256" key="2">
    <source>
        <dbReference type="ARBA" id="ARBA00023172"/>
    </source>
</evidence>
<keyword evidence="2" id="KW-0233">DNA recombination</keyword>
<evidence type="ECO:0000256" key="1">
    <source>
        <dbReference type="ARBA" id="ARBA00023125"/>
    </source>
</evidence>
<dbReference type="InterPro" id="IPR011010">
    <property type="entry name" value="DNA_brk_join_enz"/>
</dbReference>
<dbReference type="Pfam" id="PF00589">
    <property type="entry name" value="Phage_integrase"/>
    <property type="match status" value="1"/>
</dbReference>
<dbReference type="InterPro" id="IPR028259">
    <property type="entry name" value="AP2-like_int_N"/>
</dbReference>